<dbReference type="GeneID" id="17291624"/>
<dbReference type="EMBL" id="JH993101">
    <property type="protein sequence ID" value="EKX34878.1"/>
    <property type="molecule type" value="Genomic_DNA"/>
</dbReference>
<evidence type="ECO:0000313" key="2">
    <source>
        <dbReference type="EnsemblProtists" id="EKX34878"/>
    </source>
</evidence>
<evidence type="ECO:0000313" key="3">
    <source>
        <dbReference type="Proteomes" id="UP000011087"/>
    </source>
</evidence>
<reference evidence="3" key="2">
    <citation type="submission" date="2012-11" db="EMBL/GenBank/DDBJ databases">
        <authorList>
            <person name="Kuo A."/>
            <person name="Curtis B.A."/>
            <person name="Tanifuji G."/>
            <person name="Burki F."/>
            <person name="Gruber A."/>
            <person name="Irimia M."/>
            <person name="Maruyama S."/>
            <person name="Arias M.C."/>
            <person name="Ball S.G."/>
            <person name="Gile G.H."/>
            <person name="Hirakawa Y."/>
            <person name="Hopkins J.F."/>
            <person name="Rensing S.A."/>
            <person name="Schmutz J."/>
            <person name="Symeonidi A."/>
            <person name="Elias M."/>
            <person name="Eveleigh R.J."/>
            <person name="Herman E.K."/>
            <person name="Klute M.J."/>
            <person name="Nakayama T."/>
            <person name="Obornik M."/>
            <person name="Reyes-Prieto A."/>
            <person name="Armbrust E.V."/>
            <person name="Aves S.J."/>
            <person name="Beiko R.G."/>
            <person name="Coutinho P."/>
            <person name="Dacks J.B."/>
            <person name="Durnford D.G."/>
            <person name="Fast N.M."/>
            <person name="Green B.R."/>
            <person name="Grisdale C."/>
            <person name="Hempe F."/>
            <person name="Henrissat B."/>
            <person name="Hoppner M.P."/>
            <person name="Ishida K.-I."/>
            <person name="Kim E."/>
            <person name="Koreny L."/>
            <person name="Kroth P.G."/>
            <person name="Liu Y."/>
            <person name="Malik S.-B."/>
            <person name="Maier U.G."/>
            <person name="McRose D."/>
            <person name="Mock T."/>
            <person name="Neilson J.A."/>
            <person name="Onodera N.T."/>
            <person name="Poole A.M."/>
            <person name="Pritham E.J."/>
            <person name="Richards T.A."/>
            <person name="Rocap G."/>
            <person name="Roy S.W."/>
            <person name="Sarai C."/>
            <person name="Schaack S."/>
            <person name="Shirato S."/>
            <person name="Slamovits C.H."/>
            <person name="Spencer D.F."/>
            <person name="Suzuki S."/>
            <person name="Worden A.Z."/>
            <person name="Zauner S."/>
            <person name="Barry K."/>
            <person name="Bell C."/>
            <person name="Bharti A.K."/>
            <person name="Crow J.A."/>
            <person name="Grimwood J."/>
            <person name="Kramer R."/>
            <person name="Lindquist E."/>
            <person name="Lucas S."/>
            <person name="Salamov A."/>
            <person name="McFadden G.I."/>
            <person name="Lane C.E."/>
            <person name="Keeling P.J."/>
            <person name="Gray M.W."/>
            <person name="Grigoriev I.V."/>
            <person name="Archibald J.M."/>
        </authorList>
    </citation>
    <scope>NUCLEOTIDE SEQUENCE</scope>
    <source>
        <strain evidence="3">CCMP2712</strain>
    </source>
</reference>
<dbReference type="RefSeq" id="XP_005821858.1">
    <property type="nucleotide sequence ID" value="XM_005821801.1"/>
</dbReference>
<dbReference type="HOGENOM" id="CLU_864480_0_0_1"/>
<reference evidence="1 3" key="1">
    <citation type="journal article" date="2012" name="Nature">
        <title>Algal genomes reveal evolutionary mosaicism and the fate of nucleomorphs.</title>
        <authorList>
            <consortium name="DOE Joint Genome Institute"/>
            <person name="Curtis B.A."/>
            <person name="Tanifuji G."/>
            <person name="Burki F."/>
            <person name="Gruber A."/>
            <person name="Irimia M."/>
            <person name="Maruyama S."/>
            <person name="Arias M.C."/>
            <person name="Ball S.G."/>
            <person name="Gile G.H."/>
            <person name="Hirakawa Y."/>
            <person name="Hopkins J.F."/>
            <person name="Kuo A."/>
            <person name="Rensing S.A."/>
            <person name="Schmutz J."/>
            <person name="Symeonidi A."/>
            <person name="Elias M."/>
            <person name="Eveleigh R.J."/>
            <person name="Herman E.K."/>
            <person name="Klute M.J."/>
            <person name="Nakayama T."/>
            <person name="Obornik M."/>
            <person name="Reyes-Prieto A."/>
            <person name="Armbrust E.V."/>
            <person name="Aves S.J."/>
            <person name="Beiko R.G."/>
            <person name="Coutinho P."/>
            <person name="Dacks J.B."/>
            <person name="Durnford D.G."/>
            <person name="Fast N.M."/>
            <person name="Green B.R."/>
            <person name="Grisdale C.J."/>
            <person name="Hempel F."/>
            <person name="Henrissat B."/>
            <person name="Hoppner M.P."/>
            <person name="Ishida K."/>
            <person name="Kim E."/>
            <person name="Koreny L."/>
            <person name="Kroth P.G."/>
            <person name="Liu Y."/>
            <person name="Malik S.B."/>
            <person name="Maier U.G."/>
            <person name="McRose D."/>
            <person name="Mock T."/>
            <person name="Neilson J.A."/>
            <person name="Onodera N.T."/>
            <person name="Poole A.M."/>
            <person name="Pritham E.J."/>
            <person name="Richards T.A."/>
            <person name="Rocap G."/>
            <person name="Roy S.W."/>
            <person name="Sarai C."/>
            <person name="Schaack S."/>
            <person name="Shirato S."/>
            <person name="Slamovits C.H."/>
            <person name="Spencer D.F."/>
            <person name="Suzuki S."/>
            <person name="Worden A.Z."/>
            <person name="Zauner S."/>
            <person name="Barry K."/>
            <person name="Bell C."/>
            <person name="Bharti A.K."/>
            <person name="Crow J.A."/>
            <person name="Grimwood J."/>
            <person name="Kramer R."/>
            <person name="Lindquist E."/>
            <person name="Lucas S."/>
            <person name="Salamov A."/>
            <person name="McFadden G.I."/>
            <person name="Lane C.E."/>
            <person name="Keeling P.J."/>
            <person name="Gray M.W."/>
            <person name="Grigoriev I.V."/>
            <person name="Archibald J.M."/>
        </authorList>
    </citation>
    <scope>NUCLEOTIDE SEQUENCE</scope>
    <source>
        <strain evidence="1 3">CCMP2712</strain>
    </source>
</reference>
<dbReference type="KEGG" id="gtt:GUITHDRAFT_118918"/>
<evidence type="ECO:0000313" key="1">
    <source>
        <dbReference type="EMBL" id="EKX34878.1"/>
    </source>
</evidence>
<keyword evidence="3" id="KW-1185">Reference proteome</keyword>
<dbReference type="EnsemblProtists" id="EKX34878">
    <property type="protein sequence ID" value="EKX34878"/>
    <property type="gene ID" value="GUITHDRAFT_118918"/>
</dbReference>
<organism evidence="1">
    <name type="scientific">Guillardia theta (strain CCMP2712)</name>
    <name type="common">Cryptophyte</name>
    <dbReference type="NCBI Taxonomy" id="905079"/>
    <lineage>
        <taxon>Eukaryota</taxon>
        <taxon>Cryptophyceae</taxon>
        <taxon>Pyrenomonadales</taxon>
        <taxon>Geminigeraceae</taxon>
        <taxon>Guillardia</taxon>
    </lineage>
</organism>
<dbReference type="Proteomes" id="UP000011087">
    <property type="component" value="Unassembled WGS sequence"/>
</dbReference>
<gene>
    <name evidence="1" type="ORF">GUITHDRAFT_118918</name>
</gene>
<name>L1IF79_GUITC</name>
<dbReference type="AlphaFoldDB" id="L1IF79"/>
<protein>
    <submittedName>
        <fullName evidence="1 2">Uncharacterized protein</fullName>
    </submittedName>
</protein>
<sequence>MCGVLLGTGDGRRSKTARTFQCMLDNRWRETPYVWASVREVAGARKDPNYRLTACTACINWIRRSVPSNEHAEQSVGKRKVYLLIDRLICFSLAPGEVACPDMRNMRRLLSCLLDERVVGKERVVNYYRAAVLPEHLRQALEECGGTSTIALRSSAIPTPPTSCGKRWGGRNGIAACGYVLNVMAVNGMARRTKMQHSGVMSSGAPSTAPDTTLEVCCVGIADPQYMPEALHEVERRVRAEALAEAEGVPCAALEAGSWKEFRGSALAWARGYRSSPPSGCVLPHNLGVVSFVSGMLSYRVPQVEAREPETGRKRKDHEDEC</sequence>
<reference evidence="2" key="3">
    <citation type="submission" date="2016-03" db="UniProtKB">
        <authorList>
            <consortium name="EnsemblProtists"/>
        </authorList>
    </citation>
    <scope>IDENTIFICATION</scope>
</reference>
<accession>L1IF79</accession>
<dbReference type="PaxDb" id="55529-EKX34878"/>
<proteinExistence type="predicted"/>